<gene>
    <name evidence="1" type="ORF">Zm00014a_002029</name>
</gene>
<protein>
    <submittedName>
        <fullName evidence="1">Uncharacterized protein</fullName>
    </submittedName>
</protein>
<name>A0A3L6G6F1_MAIZE</name>
<comment type="caution">
    <text evidence="1">The sequence shown here is derived from an EMBL/GenBank/DDBJ whole genome shotgun (WGS) entry which is preliminary data.</text>
</comment>
<dbReference type="Proteomes" id="UP000251960">
    <property type="component" value="Chromosome 10"/>
</dbReference>
<dbReference type="EMBL" id="NCVQ01000002">
    <property type="protein sequence ID" value="PWZ44183.1"/>
    <property type="molecule type" value="Genomic_DNA"/>
</dbReference>
<organism evidence="1">
    <name type="scientific">Zea mays</name>
    <name type="common">Maize</name>
    <dbReference type="NCBI Taxonomy" id="4577"/>
    <lineage>
        <taxon>Eukaryota</taxon>
        <taxon>Viridiplantae</taxon>
        <taxon>Streptophyta</taxon>
        <taxon>Embryophyta</taxon>
        <taxon>Tracheophyta</taxon>
        <taxon>Spermatophyta</taxon>
        <taxon>Magnoliopsida</taxon>
        <taxon>Liliopsida</taxon>
        <taxon>Poales</taxon>
        <taxon>Poaceae</taxon>
        <taxon>PACMAD clade</taxon>
        <taxon>Panicoideae</taxon>
        <taxon>Andropogonodae</taxon>
        <taxon>Andropogoneae</taxon>
        <taxon>Tripsacinae</taxon>
        <taxon>Zea</taxon>
    </lineage>
</organism>
<evidence type="ECO:0000313" key="1">
    <source>
        <dbReference type="EMBL" id="PWZ44183.1"/>
    </source>
</evidence>
<sequence>MLEKNSPKMCTPTV</sequence>
<accession>A0A3L6G6F1</accession>
<reference evidence="1" key="1">
    <citation type="journal article" date="2018" name="Nat. Genet.">
        <title>Extensive intraspecific gene order and gene structural variations between Mo17 and other maize genomes.</title>
        <authorList>
            <person name="Sun S."/>
            <person name="Zhou Y."/>
            <person name="Chen J."/>
            <person name="Shi J."/>
            <person name="Zhao H."/>
            <person name="Zhao H."/>
            <person name="Song W."/>
            <person name="Zhang M."/>
            <person name="Cui Y."/>
            <person name="Dong X."/>
            <person name="Liu H."/>
            <person name="Ma X."/>
            <person name="Jiao Y."/>
            <person name="Wang B."/>
            <person name="Wei X."/>
            <person name="Stein J.C."/>
            <person name="Glaubitz J.C."/>
            <person name="Lu F."/>
            <person name="Yu G."/>
            <person name="Liang C."/>
            <person name="Fengler K."/>
            <person name="Li B."/>
            <person name="Rafalski A."/>
            <person name="Schnable P.S."/>
            <person name="Ware D.H."/>
            <person name="Buckler E.S."/>
            <person name="Lai J."/>
        </authorList>
    </citation>
    <scope>NUCLEOTIDE SEQUENCE [LARGE SCALE GENOMIC DNA]</scope>
    <source>
        <tissue evidence="1">Seedling</tissue>
    </source>
</reference>
<proteinExistence type="predicted"/>